<organism evidence="2 3">
    <name type="scientific">Abrus precatorius</name>
    <name type="common">Indian licorice</name>
    <name type="synonym">Glycine abrus</name>
    <dbReference type="NCBI Taxonomy" id="3816"/>
    <lineage>
        <taxon>Eukaryota</taxon>
        <taxon>Viridiplantae</taxon>
        <taxon>Streptophyta</taxon>
        <taxon>Embryophyta</taxon>
        <taxon>Tracheophyta</taxon>
        <taxon>Spermatophyta</taxon>
        <taxon>Magnoliopsida</taxon>
        <taxon>eudicotyledons</taxon>
        <taxon>Gunneridae</taxon>
        <taxon>Pentapetalae</taxon>
        <taxon>rosids</taxon>
        <taxon>fabids</taxon>
        <taxon>Fabales</taxon>
        <taxon>Fabaceae</taxon>
        <taxon>Papilionoideae</taxon>
        <taxon>50 kb inversion clade</taxon>
        <taxon>NPAAA clade</taxon>
        <taxon>indigoferoid/millettioid clade</taxon>
        <taxon>Abreae</taxon>
        <taxon>Abrus</taxon>
    </lineage>
</organism>
<dbReference type="AlphaFoldDB" id="A0A8B8JTR0"/>
<protein>
    <submittedName>
        <fullName evidence="3">Uncharacterized protein LOC113848555</fullName>
    </submittedName>
</protein>
<dbReference type="PANTHER" id="PTHR37196">
    <property type="entry name" value="TRANSMEMBRANE PROTEIN"/>
    <property type="match status" value="1"/>
</dbReference>
<dbReference type="KEGG" id="aprc:113848555"/>
<keyword evidence="1" id="KW-0812">Transmembrane</keyword>
<evidence type="ECO:0000256" key="1">
    <source>
        <dbReference type="SAM" id="Phobius"/>
    </source>
</evidence>
<reference evidence="2" key="1">
    <citation type="journal article" date="2019" name="Toxins">
        <title>Detection of Abrin-Like and Prepropulchellin-Like Toxin Genes and Transcripts Using Whole Genome Sequencing and Full-Length Transcript Sequencing of Abrus precatorius.</title>
        <authorList>
            <person name="Hovde B.T."/>
            <person name="Daligault H.E."/>
            <person name="Hanschen E.R."/>
            <person name="Kunde Y.A."/>
            <person name="Johnson M.B."/>
            <person name="Starkenburg S.R."/>
            <person name="Johnson S.L."/>
        </authorList>
    </citation>
    <scope>NUCLEOTIDE SEQUENCE [LARGE SCALE GENOMIC DNA]</scope>
</reference>
<evidence type="ECO:0000313" key="3">
    <source>
        <dbReference type="RefSeq" id="XP_027333968.1"/>
    </source>
</evidence>
<keyword evidence="1" id="KW-1133">Transmembrane helix</keyword>
<sequence length="127" mass="13999">MRCIQLQSSLLSHSLHAKHKPKLHHIMQKTQLFWLSTTHQPPRGHHLPSASSLSTKALSHCVVVANAITPPAKSGDISTLLPISAVLLLVYFVGNFVVPGFLTKSFGYDNSNEDQEIDDGDETEEDE</sequence>
<proteinExistence type="predicted"/>
<feature type="transmembrane region" description="Helical" evidence="1">
    <location>
        <begin position="80"/>
        <end position="102"/>
    </location>
</feature>
<gene>
    <name evidence="3" type="primary">LOC113848555</name>
</gene>
<dbReference type="PANTHER" id="PTHR37196:SF2">
    <property type="entry name" value="TRANSMEMBRANE PROTEIN"/>
    <property type="match status" value="1"/>
</dbReference>
<dbReference type="RefSeq" id="XP_027333968.1">
    <property type="nucleotide sequence ID" value="XM_027478167.1"/>
</dbReference>
<dbReference type="Proteomes" id="UP000694853">
    <property type="component" value="Unplaced"/>
</dbReference>
<reference evidence="3" key="2">
    <citation type="submission" date="2025-08" db="UniProtKB">
        <authorList>
            <consortium name="RefSeq"/>
        </authorList>
    </citation>
    <scope>IDENTIFICATION</scope>
    <source>
        <tissue evidence="3">Young leaves</tissue>
    </source>
</reference>
<keyword evidence="1" id="KW-0472">Membrane</keyword>
<evidence type="ECO:0000313" key="2">
    <source>
        <dbReference type="Proteomes" id="UP000694853"/>
    </source>
</evidence>
<dbReference type="GeneID" id="113848555"/>
<accession>A0A8B8JTR0</accession>
<keyword evidence="2" id="KW-1185">Reference proteome</keyword>
<dbReference type="OrthoDB" id="1932652at2759"/>
<name>A0A8B8JTR0_ABRPR</name>